<evidence type="ECO:0000256" key="1">
    <source>
        <dbReference type="SAM" id="MobiDB-lite"/>
    </source>
</evidence>
<feature type="compositionally biased region" description="Basic residues" evidence="1">
    <location>
        <begin position="832"/>
        <end position="841"/>
    </location>
</feature>
<dbReference type="InterPro" id="IPR011990">
    <property type="entry name" value="TPR-like_helical_dom_sf"/>
</dbReference>
<name>A0AAV9GVK2_9PEZI</name>
<reference evidence="2" key="1">
    <citation type="journal article" date="2023" name="Mol. Phylogenet. Evol.">
        <title>Genome-scale phylogeny and comparative genomics of the fungal order Sordariales.</title>
        <authorList>
            <person name="Hensen N."/>
            <person name="Bonometti L."/>
            <person name="Westerberg I."/>
            <person name="Brannstrom I.O."/>
            <person name="Guillou S."/>
            <person name="Cros-Aarteil S."/>
            <person name="Calhoun S."/>
            <person name="Haridas S."/>
            <person name="Kuo A."/>
            <person name="Mondo S."/>
            <person name="Pangilinan J."/>
            <person name="Riley R."/>
            <person name="LaButti K."/>
            <person name="Andreopoulos B."/>
            <person name="Lipzen A."/>
            <person name="Chen C."/>
            <person name="Yan M."/>
            <person name="Daum C."/>
            <person name="Ng V."/>
            <person name="Clum A."/>
            <person name="Steindorff A."/>
            <person name="Ohm R.A."/>
            <person name="Martin F."/>
            <person name="Silar P."/>
            <person name="Natvig D.O."/>
            <person name="Lalanne C."/>
            <person name="Gautier V."/>
            <person name="Ament-Velasquez S.L."/>
            <person name="Kruys A."/>
            <person name="Hutchinson M.I."/>
            <person name="Powell A.J."/>
            <person name="Barry K."/>
            <person name="Miller A.N."/>
            <person name="Grigoriev I.V."/>
            <person name="Debuchy R."/>
            <person name="Gladieux P."/>
            <person name="Hiltunen Thoren M."/>
            <person name="Johannesson H."/>
        </authorList>
    </citation>
    <scope>NUCLEOTIDE SEQUENCE</scope>
    <source>
        <strain evidence="2">PSN243</strain>
    </source>
</reference>
<gene>
    <name evidence="2" type="ORF">QBC34DRAFT_398423</name>
</gene>
<feature type="region of interest" description="Disordered" evidence="1">
    <location>
        <begin position="37"/>
        <end position="69"/>
    </location>
</feature>
<keyword evidence="3" id="KW-1185">Reference proteome</keyword>
<feature type="region of interest" description="Disordered" evidence="1">
    <location>
        <begin position="814"/>
        <end position="874"/>
    </location>
</feature>
<evidence type="ECO:0008006" key="4">
    <source>
        <dbReference type="Google" id="ProtNLM"/>
    </source>
</evidence>
<dbReference type="Gene3D" id="1.25.40.10">
    <property type="entry name" value="Tetratricopeptide repeat domain"/>
    <property type="match status" value="1"/>
</dbReference>
<comment type="caution">
    <text evidence="2">The sequence shown here is derived from an EMBL/GenBank/DDBJ whole genome shotgun (WGS) entry which is preliminary data.</text>
</comment>
<sequence>MSLGVYQAWRVLRLPVVATRLSAIPRVSLIPTSTRYRHVSMTSTSKPAPNEDSQPRRSKEKSPPLLRYRPRALDLPSQAHIQPLRRPGVPESGFFDRLAELPVRNHNPKDLALPNLSVLVQQPRPYRSRAERNQQLYKYGSAVATQAFLSSALNSRKRGNASIPDWRTTIELLMRTKNAHEVVFETFQLARPAPTYRFGPQGADIVMRIAEENGCDCKPTDIGDPTKGYTLHGPASAAAVAVEQILERDCRVTVTGISSGGPVLVHSGTEYLMVWPRNPVVDPKPITTVEVESLEKWTEQTVDQIVTFITRCRLTEDNLRELQQGDQSRDGAAAKRLLELFRNKKFQAVASPHAFNMALAFLNAKATHEVSAAWEIFRIMRRLGIPRDVDVWNLMLQGAVRMKDLPRVHNYLRQMVTRNLQVTPRTWVLILRLIENEEVRRYILYMMDQRGVLEMPGAVAEVASVMASHDVDRAVALGQNAETFIASQNELYGPRWLGNYSANKIVHAFGCHGRLDDMLTFVKFMFASKIVKDSPITLATTMTHCRLLKSLTFAFRFLRLFESHGKIVDPISLTELFKLLHLRSRPIMLGAVWRYARRNRLMSFEMKRRASELGVNWRRRAAKLFSHVEQGLSEEEHRSLLKTLLPWPAEASPTVGKESGGHQHRQSEAVPETPIVDENSPRVDNSAVDLVHDWLNELDGIVKVKKHSLGKLLVTAERRDNKIARIKLNAAHMLSRRMQKRSKHENRKEGKGRISRSIYLQTRTSGQRRVKVSRPPRGLPRLGREKSGRLRRGMARQLQGASWIREAILRQRQVKQKVDVQVRHHDEENYKRSMRSRRGSQRRSEEPQGADEVSANRRKDVVYTRKRDSTSWPL</sequence>
<evidence type="ECO:0000313" key="3">
    <source>
        <dbReference type="Proteomes" id="UP001321760"/>
    </source>
</evidence>
<organism evidence="2 3">
    <name type="scientific">Podospora aff. communis PSN243</name>
    <dbReference type="NCBI Taxonomy" id="3040156"/>
    <lineage>
        <taxon>Eukaryota</taxon>
        <taxon>Fungi</taxon>
        <taxon>Dikarya</taxon>
        <taxon>Ascomycota</taxon>
        <taxon>Pezizomycotina</taxon>
        <taxon>Sordariomycetes</taxon>
        <taxon>Sordariomycetidae</taxon>
        <taxon>Sordariales</taxon>
        <taxon>Podosporaceae</taxon>
        <taxon>Podospora</taxon>
    </lineage>
</organism>
<feature type="region of interest" description="Disordered" evidence="1">
    <location>
        <begin position="652"/>
        <end position="681"/>
    </location>
</feature>
<dbReference type="AlphaFoldDB" id="A0AAV9GVK2"/>
<reference evidence="2" key="2">
    <citation type="submission" date="2023-05" db="EMBL/GenBank/DDBJ databases">
        <authorList>
            <consortium name="Lawrence Berkeley National Laboratory"/>
            <person name="Steindorff A."/>
            <person name="Hensen N."/>
            <person name="Bonometti L."/>
            <person name="Westerberg I."/>
            <person name="Brannstrom I.O."/>
            <person name="Guillou S."/>
            <person name="Cros-Aarteil S."/>
            <person name="Calhoun S."/>
            <person name="Haridas S."/>
            <person name="Kuo A."/>
            <person name="Mondo S."/>
            <person name="Pangilinan J."/>
            <person name="Riley R."/>
            <person name="Labutti K."/>
            <person name="Andreopoulos B."/>
            <person name="Lipzen A."/>
            <person name="Chen C."/>
            <person name="Yanf M."/>
            <person name="Daum C."/>
            <person name="Ng V."/>
            <person name="Clum A."/>
            <person name="Ohm R."/>
            <person name="Martin F."/>
            <person name="Silar P."/>
            <person name="Natvig D."/>
            <person name="Lalanne C."/>
            <person name="Gautier V."/>
            <person name="Ament-Velasquez S.L."/>
            <person name="Kruys A."/>
            <person name="Hutchinson M.I."/>
            <person name="Powell A.J."/>
            <person name="Barry K."/>
            <person name="Miller A.N."/>
            <person name="Grigoriev I.V."/>
            <person name="Debuchy R."/>
            <person name="Gladieux P."/>
            <person name="Thoren M.H."/>
            <person name="Johannesson H."/>
        </authorList>
    </citation>
    <scope>NUCLEOTIDE SEQUENCE</scope>
    <source>
        <strain evidence="2">PSN243</strain>
    </source>
</reference>
<feature type="compositionally biased region" description="Basic residues" evidence="1">
    <location>
        <begin position="735"/>
        <end position="745"/>
    </location>
</feature>
<dbReference type="EMBL" id="MU865924">
    <property type="protein sequence ID" value="KAK4452328.1"/>
    <property type="molecule type" value="Genomic_DNA"/>
</dbReference>
<protein>
    <recommendedName>
        <fullName evidence="4">Pentatricopeptide repeat domain-containing protein</fullName>
    </recommendedName>
</protein>
<feature type="compositionally biased region" description="Basic and acidic residues" evidence="1">
    <location>
        <begin position="53"/>
        <end position="62"/>
    </location>
</feature>
<proteinExistence type="predicted"/>
<feature type="compositionally biased region" description="Basic and acidic residues" evidence="1">
    <location>
        <begin position="854"/>
        <end position="874"/>
    </location>
</feature>
<feature type="compositionally biased region" description="Polar residues" evidence="1">
    <location>
        <begin position="37"/>
        <end position="47"/>
    </location>
</feature>
<feature type="compositionally biased region" description="Basic and acidic residues" evidence="1">
    <location>
        <begin position="816"/>
        <end position="831"/>
    </location>
</feature>
<accession>A0AAV9GVK2</accession>
<dbReference type="Proteomes" id="UP001321760">
    <property type="component" value="Unassembled WGS sequence"/>
</dbReference>
<feature type="region of interest" description="Disordered" evidence="1">
    <location>
        <begin position="735"/>
        <end position="794"/>
    </location>
</feature>
<evidence type="ECO:0000313" key="2">
    <source>
        <dbReference type="EMBL" id="KAK4452328.1"/>
    </source>
</evidence>